<keyword evidence="10 13" id="KW-0472">Membrane</keyword>
<keyword evidence="9 13" id="KW-1133">Transmembrane helix</keyword>
<evidence type="ECO:0000256" key="10">
    <source>
        <dbReference type="ARBA" id="ARBA00023136"/>
    </source>
</evidence>
<keyword evidence="6" id="KW-0997">Cell inner membrane</keyword>
<organism evidence="15 16">
    <name type="scientific">Acinetobacter bereziniae</name>
    <name type="common">Acinetobacter genomosp. 10</name>
    <dbReference type="NCBI Taxonomy" id="106648"/>
    <lineage>
        <taxon>Bacteria</taxon>
        <taxon>Pseudomonadati</taxon>
        <taxon>Pseudomonadota</taxon>
        <taxon>Gammaproteobacteria</taxon>
        <taxon>Moraxellales</taxon>
        <taxon>Moraxellaceae</taxon>
        <taxon>Acinetobacter</taxon>
    </lineage>
</organism>
<keyword evidence="4 12" id="KW-0813">Transport</keyword>
<dbReference type="NCBIfam" id="TIGR02797">
    <property type="entry name" value="exbB"/>
    <property type="match status" value="1"/>
</dbReference>
<dbReference type="Proteomes" id="UP000490535">
    <property type="component" value="Unassembled WGS sequence"/>
</dbReference>
<comment type="subcellular location">
    <subcellularLocation>
        <location evidence="1">Cell inner membrane</location>
        <topology evidence="1">Multi-pass membrane protein</topology>
    </subcellularLocation>
    <subcellularLocation>
        <location evidence="12">Membrane</location>
        <topology evidence="12">Multi-pass membrane protein</topology>
    </subcellularLocation>
</comment>
<comment type="similarity">
    <text evidence="12">Belongs to the exbB/tolQ family.</text>
</comment>
<evidence type="ECO:0000313" key="16">
    <source>
        <dbReference type="Proteomes" id="UP000490535"/>
    </source>
</evidence>
<sequence>MLFPVLASASSNLPEKISLSPFDLFKHADFFGKTIIILLLLASLFSWIVWVGKLLEIRKKNNLILQSIQTIEQQRHLVDNLQLPDHAANLIYQIAKEEYEYAQQKNKFFSEQSIKERVIAVIERIVASEKHHLSLGTSFLATVGAIAPFVGLLGTVWGIMNSFVSIAQSNTSSLSVVAPGIAEALFATALGLFAAIPAVILYNSVVRSITHHTLLVEDNATSILNLLSRDLEDLQGSNLEIKQFNKDLIIG</sequence>
<evidence type="ECO:0000256" key="13">
    <source>
        <dbReference type="SAM" id="Phobius"/>
    </source>
</evidence>
<evidence type="ECO:0000256" key="3">
    <source>
        <dbReference type="ARBA" id="ARBA00022093"/>
    </source>
</evidence>
<keyword evidence="7 13" id="KW-0812">Transmembrane</keyword>
<evidence type="ECO:0000256" key="4">
    <source>
        <dbReference type="ARBA" id="ARBA00022448"/>
    </source>
</evidence>
<evidence type="ECO:0000256" key="11">
    <source>
        <dbReference type="ARBA" id="ARBA00024816"/>
    </source>
</evidence>
<dbReference type="PANTHER" id="PTHR30625:SF16">
    <property type="entry name" value="BIOPOLYMER TRANSPORT PROTEIN EXBB"/>
    <property type="match status" value="1"/>
</dbReference>
<comment type="function">
    <text evidence="11">Involved in the TonB-dependent energy-dependent transport of various receptor-bound substrates. Protects ExbD from proteolytic degradation and functionally stabilizes TonB.</text>
</comment>
<dbReference type="InterPro" id="IPR014164">
    <property type="entry name" value="TonB_ExbB_1"/>
</dbReference>
<dbReference type="InterPro" id="IPR002898">
    <property type="entry name" value="MotA_ExbB_proton_chnl"/>
</dbReference>
<feature type="transmembrane region" description="Helical" evidence="13">
    <location>
        <begin position="139"/>
        <end position="160"/>
    </location>
</feature>
<proteinExistence type="inferred from homology"/>
<feature type="transmembrane region" description="Helical" evidence="13">
    <location>
        <begin position="30"/>
        <end position="51"/>
    </location>
</feature>
<keyword evidence="5" id="KW-1003">Cell membrane</keyword>
<evidence type="ECO:0000256" key="8">
    <source>
        <dbReference type="ARBA" id="ARBA00022927"/>
    </source>
</evidence>
<evidence type="ECO:0000256" key="1">
    <source>
        <dbReference type="ARBA" id="ARBA00004429"/>
    </source>
</evidence>
<evidence type="ECO:0000256" key="9">
    <source>
        <dbReference type="ARBA" id="ARBA00022989"/>
    </source>
</evidence>
<comment type="subunit">
    <text evidence="2">The accessory proteins ExbB and ExbD seem to form a complex with TonB.</text>
</comment>
<gene>
    <name evidence="15" type="primary">exbB_2</name>
    <name evidence="15" type="ORF">GAK29_02052</name>
</gene>
<evidence type="ECO:0000256" key="7">
    <source>
        <dbReference type="ARBA" id="ARBA00022692"/>
    </source>
</evidence>
<feature type="transmembrane region" description="Helical" evidence="13">
    <location>
        <begin position="180"/>
        <end position="202"/>
    </location>
</feature>
<keyword evidence="8 12" id="KW-0653">Protein transport</keyword>
<dbReference type="GO" id="GO:0017038">
    <property type="term" value="P:protein import"/>
    <property type="evidence" value="ECO:0007669"/>
    <property type="project" value="TreeGrafter"/>
</dbReference>
<evidence type="ECO:0000313" key="15">
    <source>
        <dbReference type="EMBL" id="KAF1025263.1"/>
    </source>
</evidence>
<evidence type="ECO:0000256" key="2">
    <source>
        <dbReference type="ARBA" id="ARBA00011471"/>
    </source>
</evidence>
<evidence type="ECO:0000256" key="5">
    <source>
        <dbReference type="ARBA" id="ARBA00022475"/>
    </source>
</evidence>
<feature type="domain" description="MotA/TolQ/ExbB proton channel" evidence="14">
    <location>
        <begin position="109"/>
        <end position="215"/>
    </location>
</feature>
<evidence type="ECO:0000256" key="12">
    <source>
        <dbReference type="RuleBase" id="RU004057"/>
    </source>
</evidence>
<dbReference type="GO" id="GO:0005886">
    <property type="term" value="C:plasma membrane"/>
    <property type="evidence" value="ECO:0007669"/>
    <property type="project" value="UniProtKB-SubCell"/>
</dbReference>
<dbReference type="InterPro" id="IPR050790">
    <property type="entry name" value="ExbB/TolQ_transport"/>
</dbReference>
<dbReference type="PANTHER" id="PTHR30625">
    <property type="entry name" value="PROTEIN TOLQ"/>
    <property type="match status" value="1"/>
</dbReference>
<evidence type="ECO:0000259" key="14">
    <source>
        <dbReference type="Pfam" id="PF01618"/>
    </source>
</evidence>
<name>A0A833PCJ8_ACIBZ</name>
<protein>
    <recommendedName>
        <fullName evidence="3">Biopolymer transport protein ExbB</fullName>
    </recommendedName>
</protein>
<dbReference type="AlphaFoldDB" id="A0A833PCJ8"/>
<dbReference type="GO" id="GO:0022857">
    <property type="term" value="F:transmembrane transporter activity"/>
    <property type="evidence" value="ECO:0007669"/>
    <property type="project" value="InterPro"/>
</dbReference>
<dbReference type="EMBL" id="WNDP01000043">
    <property type="protein sequence ID" value="KAF1025263.1"/>
    <property type="molecule type" value="Genomic_DNA"/>
</dbReference>
<evidence type="ECO:0000256" key="6">
    <source>
        <dbReference type="ARBA" id="ARBA00022519"/>
    </source>
</evidence>
<reference evidence="16" key="1">
    <citation type="journal article" date="2020" name="MBio">
        <title>Horizontal gene transfer to a defensive symbiont with a reduced genome amongst a multipartite beetle microbiome.</title>
        <authorList>
            <person name="Waterworth S.C."/>
            <person name="Florez L.V."/>
            <person name="Rees E.R."/>
            <person name="Hertweck C."/>
            <person name="Kaltenpoth M."/>
            <person name="Kwan J.C."/>
        </authorList>
    </citation>
    <scope>NUCLEOTIDE SEQUENCE [LARGE SCALE GENOMIC DNA]</scope>
</reference>
<comment type="caution">
    <text evidence="15">The sequence shown here is derived from an EMBL/GenBank/DDBJ whole genome shotgun (WGS) entry which is preliminary data.</text>
</comment>
<accession>A0A833PCJ8</accession>
<dbReference type="Pfam" id="PF01618">
    <property type="entry name" value="MotA_ExbB"/>
    <property type="match status" value="1"/>
</dbReference>